<keyword evidence="27" id="KW-0968">Cytoplasmic vesicle</keyword>
<evidence type="ECO:0000256" key="26">
    <source>
        <dbReference type="ARBA" id="ARBA00023273"/>
    </source>
</evidence>
<keyword evidence="23" id="KW-0472">Membrane</keyword>
<dbReference type="GO" id="GO:0045773">
    <property type="term" value="P:positive regulation of axon extension"/>
    <property type="evidence" value="ECO:0007669"/>
    <property type="project" value="TreeGrafter"/>
</dbReference>
<feature type="region of interest" description="Disordered" evidence="30">
    <location>
        <begin position="125"/>
        <end position="242"/>
    </location>
</feature>
<evidence type="ECO:0000256" key="2">
    <source>
        <dbReference type="ARBA" id="ARBA00004188"/>
    </source>
</evidence>
<reference evidence="33" key="3">
    <citation type="submission" date="2025-09" db="UniProtKB">
        <authorList>
            <consortium name="Ensembl"/>
        </authorList>
    </citation>
    <scope>IDENTIFICATION</scope>
</reference>
<accession>A0AAR2IS52</accession>
<dbReference type="SUPFAM" id="SSF55753">
    <property type="entry name" value="Actin depolymerizing proteins"/>
    <property type="match status" value="1"/>
</dbReference>
<evidence type="ECO:0000256" key="23">
    <source>
        <dbReference type="ARBA" id="ARBA00023136"/>
    </source>
</evidence>
<organism evidence="33 34">
    <name type="scientific">Pygocentrus nattereri</name>
    <name type="common">Red-bellied piranha</name>
    <dbReference type="NCBI Taxonomy" id="42514"/>
    <lineage>
        <taxon>Eukaryota</taxon>
        <taxon>Metazoa</taxon>
        <taxon>Chordata</taxon>
        <taxon>Craniata</taxon>
        <taxon>Vertebrata</taxon>
        <taxon>Euteleostomi</taxon>
        <taxon>Actinopterygii</taxon>
        <taxon>Neopterygii</taxon>
        <taxon>Teleostei</taxon>
        <taxon>Ostariophysi</taxon>
        <taxon>Characiformes</taxon>
        <taxon>Characoidei</taxon>
        <taxon>Pygocentrus</taxon>
    </lineage>
</organism>
<evidence type="ECO:0000256" key="11">
    <source>
        <dbReference type="ARBA" id="ARBA00004514"/>
    </source>
</evidence>
<evidence type="ECO:0000256" key="16">
    <source>
        <dbReference type="ARBA" id="ARBA00022475"/>
    </source>
</evidence>
<keyword evidence="26" id="KW-0966">Cell projection</keyword>
<dbReference type="SMART" id="SM00326">
    <property type="entry name" value="SH3"/>
    <property type="match status" value="1"/>
</dbReference>
<dbReference type="Gene3D" id="3.40.20.10">
    <property type="entry name" value="Severin"/>
    <property type="match status" value="1"/>
</dbReference>
<evidence type="ECO:0000256" key="6">
    <source>
        <dbReference type="ARBA" id="ARBA00004412"/>
    </source>
</evidence>
<sequence length="344" mass="39102">MAVNLSKNGASLSAAYNFTSLVLYGGLEEMVQEFNSGKVMYGFCRVLDPSSGVSKLILINWTGEGVKGVRKGICANHVQSMANFLRGAHVTVNARSEDDVDPGVIMKKVSKATGVNYSFHRENATTNNSNYIEPPGFMREEKNRRLQERKRAEEERQRLEEERKQQEARESAERERRQRERHKQIEQERDEAAAIISQRAVNPRDLFREKERNMTTNGTLNSPSQPSGDPSSSFGQRPPDFDLKCPSMMLMMPCTLTRFPRPLEEKQAHSITDPPPYFTMEEFPEGQGVCVRTLYDYQAVDETEITFEPGDIITEVAMLDEGWWQGRAPDGHHGMFPANYVELI</sequence>
<evidence type="ECO:0000256" key="5">
    <source>
        <dbReference type="ARBA" id="ARBA00004279"/>
    </source>
</evidence>
<evidence type="ECO:0000256" key="30">
    <source>
        <dbReference type="SAM" id="MobiDB-lite"/>
    </source>
</evidence>
<evidence type="ECO:0000256" key="19">
    <source>
        <dbReference type="ARBA" id="ARBA00022949"/>
    </source>
</evidence>
<dbReference type="GO" id="GO:0005884">
    <property type="term" value="C:actin filament"/>
    <property type="evidence" value="ECO:0007669"/>
    <property type="project" value="TreeGrafter"/>
</dbReference>
<evidence type="ECO:0000256" key="8">
    <source>
        <dbReference type="ARBA" id="ARBA00004466"/>
    </source>
</evidence>
<dbReference type="InterPro" id="IPR001452">
    <property type="entry name" value="SH3_domain"/>
</dbReference>
<evidence type="ECO:0000256" key="12">
    <source>
        <dbReference type="ARBA" id="ARBA00004544"/>
    </source>
</evidence>
<keyword evidence="34" id="KW-1185">Reference proteome</keyword>
<evidence type="ECO:0000256" key="4">
    <source>
        <dbReference type="ARBA" id="ARBA00004255"/>
    </source>
</evidence>
<reference evidence="33" key="2">
    <citation type="submission" date="2025-08" db="UniProtKB">
        <authorList>
            <consortium name="Ensembl"/>
        </authorList>
    </citation>
    <scope>IDENTIFICATION</scope>
</reference>
<evidence type="ECO:0000313" key="33">
    <source>
        <dbReference type="Ensembl" id="ENSPNAP00000040466.1"/>
    </source>
</evidence>
<keyword evidence="19" id="KW-0965">Cell junction</keyword>
<keyword evidence="22" id="KW-0175">Coiled coil</keyword>
<dbReference type="InterPro" id="IPR029006">
    <property type="entry name" value="ADF-H/Gelsolin-like_dom_sf"/>
</dbReference>
<evidence type="ECO:0000256" key="21">
    <source>
        <dbReference type="ARBA" id="ARBA00023034"/>
    </source>
</evidence>
<dbReference type="GO" id="GO:0061003">
    <property type="term" value="P:positive regulation of dendritic spine morphogenesis"/>
    <property type="evidence" value="ECO:0007669"/>
    <property type="project" value="TreeGrafter"/>
</dbReference>
<dbReference type="GO" id="GO:0098974">
    <property type="term" value="P:postsynaptic actin cytoskeleton organization"/>
    <property type="evidence" value="ECO:0007669"/>
    <property type="project" value="TreeGrafter"/>
</dbReference>
<keyword evidence="21" id="KW-0333">Golgi apparatus</keyword>
<evidence type="ECO:0000256" key="24">
    <source>
        <dbReference type="ARBA" id="ARBA00023203"/>
    </source>
</evidence>
<comment type="similarity">
    <text evidence="13">Belongs to the ABP1 family.</text>
</comment>
<evidence type="ECO:0000259" key="31">
    <source>
        <dbReference type="PROSITE" id="PS50002"/>
    </source>
</evidence>
<evidence type="ECO:0000256" key="28">
    <source>
        <dbReference type="ARBA" id="ARBA00034105"/>
    </source>
</evidence>
<dbReference type="PROSITE" id="PS50002">
    <property type="entry name" value="SH3"/>
    <property type="match status" value="1"/>
</dbReference>
<keyword evidence="20" id="KW-0770">Synapse</keyword>
<protein>
    <submittedName>
        <fullName evidence="33">Drebrin-like a</fullName>
    </submittedName>
</protein>
<proteinExistence type="inferred from homology"/>
<feature type="domain" description="ADF-H" evidence="32">
    <location>
        <begin position="1"/>
        <end position="110"/>
    </location>
</feature>
<keyword evidence="25" id="KW-0206">Cytoskeleton</keyword>
<evidence type="ECO:0000313" key="34">
    <source>
        <dbReference type="Proteomes" id="UP001501920"/>
    </source>
</evidence>
<evidence type="ECO:0000256" key="18">
    <source>
        <dbReference type="ARBA" id="ARBA00022753"/>
    </source>
</evidence>
<dbReference type="GO" id="GO:0014069">
    <property type="term" value="C:postsynaptic density"/>
    <property type="evidence" value="ECO:0007669"/>
    <property type="project" value="TreeGrafter"/>
</dbReference>
<keyword evidence="18" id="KW-0967">Endosome</keyword>
<dbReference type="GeneTree" id="ENSGT00940000156732"/>
<dbReference type="Gene3D" id="2.30.30.40">
    <property type="entry name" value="SH3 Domains"/>
    <property type="match status" value="1"/>
</dbReference>
<dbReference type="GO" id="GO:0030425">
    <property type="term" value="C:dendrite"/>
    <property type="evidence" value="ECO:0007669"/>
    <property type="project" value="TreeGrafter"/>
</dbReference>
<dbReference type="Pfam" id="PF00241">
    <property type="entry name" value="Cofilin_ADF"/>
    <property type="match status" value="1"/>
</dbReference>
<dbReference type="PRINTS" id="PR00452">
    <property type="entry name" value="SH3DOMAIN"/>
</dbReference>
<keyword evidence="17" id="KW-0963">Cytoplasm</keyword>
<dbReference type="GO" id="GO:0048812">
    <property type="term" value="P:neuron projection morphogenesis"/>
    <property type="evidence" value="ECO:0007669"/>
    <property type="project" value="TreeGrafter"/>
</dbReference>
<evidence type="ECO:0000256" key="1">
    <source>
        <dbReference type="ARBA" id="ARBA00004145"/>
    </source>
</evidence>
<feature type="compositionally biased region" description="Low complexity" evidence="30">
    <location>
        <begin position="222"/>
        <end position="233"/>
    </location>
</feature>
<dbReference type="InterPro" id="IPR002108">
    <property type="entry name" value="ADF-H"/>
</dbReference>
<keyword evidence="15" id="KW-0813">Transport</keyword>
<dbReference type="GO" id="GO:0051015">
    <property type="term" value="F:actin filament binding"/>
    <property type="evidence" value="ECO:0007669"/>
    <property type="project" value="TreeGrafter"/>
</dbReference>
<evidence type="ECO:0000256" key="10">
    <source>
        <dbReference type="ARBA" id="ARBA00004510"/>
    </source>
</evidence>
<keyword evidence="16" id="KW-1003">Cell membrane</keyword>
<dbReference type="AlphaFoldDB" id="A0AAR2IS52"/>
<feature type="compositionally biased region" description="Basic and acidic residues" evidence="30">
    <location>
        <begin position="138"/>
        <end position="192"/>
    </location>
</feature>
<dbReference type="PANTHER" id="PTHR10829">
    <property type="entry name" value="CORTACTIN AND DREBRIN"/>
    <property type="match status" value="1"/>
</dbReference>
<evidence type="ECO:0000256" key="27">
    <source>
        <dbReference type="ARBA" id="ARBA00023329"/>
    </source>
</evidence>
<dbReference type="Proteomes" id="UP001501920">
    <property type="component" value="Chromosome 18"/>
</dbReference>
<evidence type="ECO:0000256" key="25">
    <source>
        <dbReference type="ARBA" id="ARBA00023212"/>
    </source>
</evidence>
<evidence type="ECO:0000256" key="7">
    <source>
        <dbReference type="ARBA" id="ARBA00004413"/>
    </source>
</evidence>
<dbReference type="PANTHER" id="PTHR10829:SF12">
    <property type="entry name" value="DREBRIN-LIKE PROTEIN"/>
    <property type="match status" value="1"/>
</dbReference>
<name>A0AAR2IS52_PYGNA</name>
<dbReference type="CDD" id="cd11281">
    <property type="entry name" value="ADF_drebrin_like"/>
    <property type="match status" value="1"/>
</dbReference>
<dbReference type="GO" id="GO:0030864">
    <property type="term" value="C:cortical actin cytoskeleton"/>
    <property type="evidence" value="ECO:0007669"/>
    <property type="project" value="TreeGrafter"/>
</dbReference>
<evidence type="ECO:0000256" key="9">
    <source>
        <dbReference type="ARBA" id="ARBA00004484"/>
    </source>
</evidence>
<dbReference type="CDD" id="cd11960">
    <property type="entry name" value="SH3_Abp1_eu"/>
    <property type="match status" value="1"/>
</dbReference>
<evidence type="ECO:0000256" key="17">
    <source>
        <dbReference type="ARBA" id="ARBA00022490"/>
    </source>
</evidence>
<keyword evidence="24" id="KW-0009">Actin-binding</keyword>
<evidence type="ECO:0000256" key="3">
    <source>
        <dbReference type="ARBA" id="ARBA00004245"/>
    </source>
</evidence>
<dbReference type="SUPFAM" id="SSF50044">
    <property type="entry name" value="SH3-domain"/>
    <property type="match status" value="1"/>
</dbReference>
<dbReference type="FunFam" id="2.30.30.40:FF:000046">
    <property type="entry name" value="Drebrin-like protein isoform B"/>
    <property type="match status" value="1"/>
</dbReference>
<evidence type="ECO:0000256" key="14">
    <source>
        <dbReference type="ARBA" id="ARBA00022443"/>
    </source>
</evidence>
<dbReference type="SMART" id="SM00102">
    <property type="entry name" value="ADF"/>
    <property type="match status" value="1"/>
</dbReference>
<dbReference type="PROSITE" id="PS51263">
    <property type="entry name" value="ADF_H"/>
    <property type="match status" value="1"/>
</dbReference>
<dbReference type="Pfam" id="PF00018">
    <property type="entry name" value="SH3_1"/>
    <property type="match status" value="1"/>
</dbReference>
<evidence type="ECO:0000256" key="22">
    <source>
        <dbReference type="ARBA" id="ARBA00023054"/>
    </source>
</evidence>
<evidence type="ECO:0000256" key="13">
    <source>
        <dbReference type="ARBA" id="ARBA00011039"/>
    </source>
</evidence>
<evidence type="ECO:0000256" key="20">
    <source>
        <dbReference type="ARBA" id="ARBA00023018"/>
    </source>
</evidence>
<keyword evidence="14 29" id="KW-0728">SH3 domain</keyword>
<evidence type="ECO:0000256" key="29">
    <source>
        <dbReference type="PROSITE-ProRule" id="PRU00192"/>
    </source>
</evidence>
<dbReference type="Ensembl" id="ENSPNAT00000043180.1">
    <property type="protein sequence ID" value="ENSPNAP00000040466.1"/>
    <property type="gene ID" value="ENSPNAG00000034045.1"/>
</dbReference>
<reference evidence="33 34" key="1">
    <citation type="submission" date="2020-10" db="EMBL/GenBank/DDBJ databases">
        <title>Pygocentrus nattereri (red-bellied piranha) genome, fPygNat1, primary haplotype.</title>
        <authorList>
            <person name="Myers G."/>
            <person name="Meyer A."/>
            <person name="Karagic N."/>
            <person name="Pippel M."/>
            <person name="Winkler S."/>
            <person name="Tracey A."/>
            <person name="Wood J."/>
            <person name="Formenti G."/>
            <person name="Howe K."/>
            <person name="Fedrigo O."/>
            <person name="Jarvis E.D."/>
        </authorList>
    </citation>
    <scope>NUCLEOTIDE SEQUENCE [LARGE SCALE GENOMIC DNA]</scope>
</reference>
<dbReference type="GO" id="GO:0030027">
    <property type="term" value="C:lamellipodium"/>
    <property type="evidence" value="ECO:0007669"/>
    <property type="project" value="TreeGrafter"/>
</dbReference>
<dbReference type="InterPro" id="IPR036028">
    <property type="entry name" value="SH3-like_dom_sf"/>
</dbReference>
<evidence type="ECO:0000256" key="15">
    <source>
        <dbReference type="ARBA" id="ARBA00022448"/>
    </source>
</evidence>
<dbReference type="GO" id="GO:0030833">
    <property type="term" value="P:regulation of actin filament polymerization"/>
    <property type="evidence" value="ECO:0007669"/>
    <property type="project" value="TreeGrafter"/>
</dbReference>
<dbReference type="GO" id="GO:0045211">
    <property type="term" value="C:postsynaptic membrane"/>
    <property type="evidence" value="ECO:0007669"/>
    <property type="project" value="TreeGrafter"/>
</dbReference>
<dbReference type="GO" id="GO:0030427">
    <property type="term" value="C:site of polarized growth"/>
    <property type="evidence" value="ECO:0007669"/>
    <property type="project" value="TreeGrafter"/>
</dbReference>
<feature type="domain" description="SH3" evidence="31">
    <location>
        <begin position="286"/>
        <end position="344"/>
    </location>
</feature>
<dbReference type="InterPro" id="IPR035717">
    <property type="entry name" value="Drebrin-like_SH3"/>
</dbReference>
<evidence type="ECO:0000259" key="32">
    <source>
        <dbReference type="PROSITE" id="PS51263"/>
    </source>
</evidence>
<comment type="subcellular location">
    <subcellularLocation>
        <location evidence="7">Cell membrane</location>
        <topology evidence="7">Peripheral membrane protein</topology>
        <orientation evidence="7">Cytoplasmic side</orientation>
    </subcellularLocation>
    <subcellularLocation>
        <location evidence="5">Cell projection</location>
        <location evidence="5">Dendrite</location>
    </subcellularLocation>
    <subcellularLocation>
        <location evidence="10">Cell projection</location>
        <location evidence="10">Lamellipodium</location>
    </subcellularLocation>
    <subcellularLocation>
        <location evidence="2">Cell projection</location>
        <location evidence="2">Podosome</location>
    </subcellularLocation>
    <subcellularLocation>
        <location evidence="8">Cell projection</location>
        <location evidence="8">Ruffle</location>
    </subcellularLocation>
    <subcellularLocation>
        <location evidence="12">Cytoplasm</location>
        <location evidence="12">Cell cortex</location>
    </subcellularLocation>
    <subcellularLocation>
        <location evidence="3">Cytoplasm</location>
        <location evidence="3">Cytoskeleton</location>
    </subcellularLocation>
    <subcellularLocation>
        <location evidence="11">Cytoplasm</location>
        <location evidence="11">Cytosol</location>
    </subcellularLocation>
    <subcellularLocation>
        <location evidence="1">Cytoplasmic vesicle</location>
        <location evidence="1">Clathrin-coated vesicle membrane</location>
        <topology evidence="1">Peripheral membrane protein</topology>
        <orientation evidence="1">Cytoplasmic side</orientation>
    </subcellularLocation>
    <subcellularLocation>
        <location evidence="6">Early endosome</location>
    </subcellularLocation>
    <subcellularLocation>
        <location evidence="4">Golgi apparatus membrane</location>
        <topology evidence="4">Peripheral membrane protein</topology>
        <orientation evidence="4">Cytoplasmic side</orientation>
    </subcellularLocation>
    <subcellularLocation>
        <location evidence="9">Perikaryon</location>
    </subcellularLocation>
    <subcellularLocation>
        <location evidence="28">Postsynaptic density</location>
    </subcellularLocation>
</comment>